<organism evidence="1 2">
    <name type="scientific">Cinnamomum micranthum f. kanehirae</name>
    <dbReference type="NCBI Taxonomy" id="337451"/>
    <lineage>
        <taxon>Eukaryota</taxon>
        <taxon>Viridiplantae</taxon>
        <taxon>Streptophyta</taxon>
        <taxon>Embryophyta</taxon>
        <taxon>Tracheophyta</taxon>
        <taxon>Spermatophyta</taxon>
        <taxon>Magnoliopsida</taxon>
        <taxon>Magnoliidae</taxon>
        <taxon>Laurales</taxon>
        <taxon>Lauraceae</taxon>
        <taxon>Cinnamomum</taxon>
    </lineage>
</organism>
<name>A0A3S3M631_9MAGN</name>
<accession>A0A3S3M631</accession>
<dbReference type="AlphaFoldDB" id="A0A3S3M631"/>
<sequence length="156" mass="17714">MHFCGESSSLIGNIDKLSCLGDARFNKSDDSTNATITHDGHESDAFGTCSQQQCTSYNWELCKWDSKYSGLEHTADISTWGSIQSNTNRTIWASSRAKCIPEVGHLDQRYPAERREKHEALEISQNEEEEDLLEASSDTVIFIGILKRILKRERKR</sequence>
<dbReference type="EMBL" id="QPKB01000001">
    <property type="protein sequence ID" value="RWR73879.1"/>
    <property type="molecule type" value="Genomic_DNA"/>
</dbReference>
<protein>
    <submittedName>
        <fullName evidence="1">Uncharacterized protein</fullName>
    </submittedName>
</protein>
<keyword evidence="2" id="KW-1185">Reference proteome</keyword>
<proteinExistence type="predicted"/>
<evidence type="ECO:0000313" key="1">
    <source>
        <dbReference type="EMBL" id="RWR73879.1"/>
    </source>
</evidence>
<gene>
    <name evidence="1" type="ORF">CKAN_00218700</name>
</gene>
<dbReference type="Proteomes" id="UP000283530">
    <property type="component" value="Unassembled WGS sequence"/>
</dbReference>
<reference evidence="1 2" key="1">
    <citation type="journal article" date="2019" name="Nat. Plants">
        <title>Stout camphor tree genome fills gaps in understanding of flowering plant genome evolution.</title>
        <authorList>
            <person name="Chaw S.M."/>
            <person name="Liu Y.C."/>
            <person name="Wu Y.W."/>
            <person name="Wang H.Y."/>
            <person name="Lin C.I."/>
            <person name="Wu C.S."/>
            <person name="Ke H.M."/>
            <person name="Chang L.Y."/>
            <person name="Hsu C.Y."/>
            <person name="Yang H.T."/>
            <person name="Sudianto E."/>
            <person name="Hsu M.H."/>
            <person name="Wu K.P."/>
            <person name="Wang L.N."/>
            <person name="Leebens-Mack J.H."/>
            <person name="Tsai I.J."/>
        </authorList>
    </citation>
    <scope>NUCLEOTIDE SEQUENCE [LARGE SCALE GENOMIC DNA]</scope>
    <source>
        <strain evidence="2">cv. Chaw 1501</strain>
        <tissue evidence="1">Young leaves</tissue>
    </source>
</reference>
<comment type="caution">
    <text evidence="1">The sequence shown here is derived from an EMBL/GenBank/DDBJ whole genome shotgun (WGS) entry which is preliminary data.</text>
</comment>
<evidence type="ECO:0000313" key="2">
    <source>
        <dbReference type="Proteomes" id="UP000283530"/>
    </source>
</evidence>